<evidence type="ECO:0000313" key="2">
    <source>
        <dbReference type="Proteomes" id="UP000271098"/>
    </source>
</evidence>
<evidence type="ECO:0000313" key="3">
    <source>
        <dbReference type="WBParaSite" id="GPUH_0001111001-mRNA-1"/>
    </source>
</evidence>
<keyword evidence="2" id="KW-1185">Reference proteome</keyword>
<sequence length="136" mass="14691">MAEPQIPEFREWAGYQAASDGSIPAIACETLLWRRAGGRSTPNEGDEQYGQRELHGPTYETCSLDGWEDCGTGASPPVGGLPLNATRLQDAHEVIRNNVNPSKGYGFIKRDLEEEAKAVVLVCGGRCFLAVVVSVI</sequence>
<name>A0A183DQV6_9BILA</name>
<evidence type="ECO:0000313" key="1">
    <source>
        <dbReference type="EMBL" id="VDN18330.1"/>
    </source>
</evidence>
<protein>
    <submittedName>
        <fullName evidence="3">Kringle domain-containing protein</fullName>
    </submittedName>
</protein>
<dbReference type="EMBL" id="UYRT01078340">
    <property type="protein sequence ID" value="VDN18330.1"/>
    <property type="molecule type" value="Genomic_DNA"/>
</dbReference>
<dbReference type="Proteomes" id="UP000271098">
    <property type="component" value="Unassembled WGS sequence"/>
</dbReference>
<accession>A0A183DQV6</accession>
<gene>
    <name evidence="1" type="ORF">GPUH_LOCUS11097</name>
</gene>
<reference evidence="1 2" key="2">
    <citation type="submission" date="2018-11" db="EMBL/GenBank/DDBJ databases">
        <authorList>
            <consortium name="Pathogen Informatics"/>
        </authorList>
    </citation>
    <scope>NUCLEOTIDE SEQUENCE [LARGE SCALE GENOMIC DNA]</scope>
</reference>
<proteinExistence type="predicted"/>
<dbReference type="WBParaSite" id="GPUH_0001111001-mRNA-1">
    <property type="protein sequence ID" value="GPUH_0001111001-mRNA-1"/>
    <property type="gene ID" value="GPUH_0001111001"/>
</dbReference>
<reference evidence="3" key="1">
    <citation type="submission" date="2016-06" db="UniProtKB">
        <authorList>
            <consortium name="WormBaseParasite"/>
        </authorList>
    </citation>
    <scope>IDENTIFICATION</scope>
</reference>
<dbReference type="AlphaFoldDB" id="A0A183DQV6"/>
<organism evidence="3">
    <name type="scientific">Gongylonema pulchrum</name>
    <dbReference type="NCBI Taxonomy" id="637853"/>
    <lineage>
        <taxon>Eukaryota</taxon>
        <taxon>Metazoa</taxon>
        <taxon>Ecdysozoa</taxon>
        <taxon>Nematoda</taxon>
        <taxon>Chromadorea</taxon>
        <taxon>Rhabditida</taxon>
        <taxon>Spirurina</taxon>
        <taxon>Spiruromorpha</taxon>
        <taxon>Spiruroidea</taxon>
        <taxon>Gongylonematidae</taxon>
        <taxon>Gongylonema</taxon>
    </lineage>
</organism>